<dbReference type="STRING" id="37001.A0A1A9WKV8"/>
<dbReference type="GO" id="GO:0003723">
    <property type="term" value="F:RNA binding"/>
    <property type="evidence" value="ECO:0007669"/>
    <property type="project" value="TreeGrafter"/>
</dbReference>
<dbReference type="CDD" id="cd01657">
    <property type="entry name" value="Ribosomal_L7_archeal_euk"/>
    <property type="match status" value="1"/>
</dbReference>
<evidence type="ECO:0000313" key="1">
    <source>
        <dbReference type="EnsemblMetazoa" id="GBRI023345-PA"/>
    </source>
</evidence>
<accession>A0A1A9WKV8</accession>
<dbReference type="GO" id="GO:0000463">
    <property type="term" value="P:maturation of LSU-rRNA from tricistronic rRNA transcript (SSU-rRNA, 5.8S rRNA, LSU-rRNA)"/>
    <property type="evidence" value="ECO:0007669"/>
    <property type="project" value="TreeGrafter"/>
</dbReference>
<dbReference type="PANTHER" id="PTHR11524:SF58">
    <property type="entry name" value="IP16805P"/>
    <property type="match status" value="1"/>
</dbReference>
<dbReference type="Gene3D" id="3.30.1390.20">
    <property type="entry name" value="Ribosomal protein L30, ferredoxin-like fold domain"/>
    <property type="match status" value="1"/>
</dbReference>
<organism evidence="1 2">
    <name type="scientific">Glossina brevipalpis</name>
    <dbReference type="NCBI Taxonomy" id="37001"/>
    <lineage>
        <taxon>Eukaryota</taxon>
        <taxon>Metazoa</taxon>
        <taxon>Ecdysozoa</taxon>
        <taxon>Arthropoda</taxon>
        <taxon>Hexapoda</taxon>
        <taxon>Insecta</taxon>
        <taxon>Pterygota</taxon>
        <taxon>Neoptera</taxon>
        <taxon>Endopterygota</taxon>
        <taxon>Diptera</taxon>
        <taxon>Brachycera</taxon>
        <taxon>Muscomorpha</taxon>
        <taxon>Hippoboscoidea</taxon>
        <taxon>Glossinidae</taxon>
        <taxon>Glossina</taxon>
    </lineage>
</organism>
<dbReference type="InterPro" id="IPR036919">
    <property type="entry name" value="Ribo_uL30_ferredoxin-like_sf"/>
</dbReference>
<dbReference type="GO" id="GO:0003735">
    <property type="term" value="F:structural constituent of ribosome"/>
    <property type="evidence" value="ECO:0007669"/>
    <property type="project" value="TreeGrafter"/>
</dbReference>
<dbReference type="GO" id="GO:0022625">
    <property type="term" value="C:cytosolic large ribosomal subunit"/>
    <property type="evidence" value="ECO:0007669"/>
    <property type="project" value="TreeGrafter"/>
</dbReference>
<keyword evidence="2" id="KW-1185">Reference proteome</keyword>
<reference evidence="2" key="1">
    <citation type="submission" date="2014-03" db="EMBL/GenBank/DDBJ databases">
        <authorList>
            <person name="Aksoy S."/>
            <person name="Warren W."/>
            <person name="Wilson R.K."/>
        </authorList>
    </citation>
    <scope>NUCLEOTIDE SEQUENCE [LARGE SCALE GENOMIC DNA]</scope>
    <source>
        <strain evidence="2">IAEA</strain>
    </source>
</reference>
<dbReference type="SUPFAM" id="SSF55129">
    <property type="entry name" value="Ribosomal protein L30p/L7e"/>
    <property type="match status" value="1"/>
</dbReference>
<dbReference type="EnsemblMetazoa" id="GBRI023345-RA">
    <property type="protein sequence ID" value="GBRI023345-PA"/>
    <property type="gene ID" value="GBRI023345"/>
</dbReference>
<dbReference type="InterPro" id="IPR039699">
    <property type="entry name" value="Ribosomal_uL30"/>
</dbReference>
<name>A0A1A9WKV8_9MUSC</name>
<proteinExistence type="predicted"/>
<evidence type="ECO:0008006" key="3">
    <source>
        <dbReference type="Google" id="ProtNLM"/>
    </source>
</evidence>
<evidence type="ECO:0000313" key="2">
    <source>
        <dbReference type="Proteomes" id="UP000091820"/>
    </source>
</evidence>
<dbReference type="InterPro" id="IPR035808">
    <property type="entry name" value="Ribosomal_uL30_euk_arc"/>
</dbReference>
<dbReference type="PANTHER" id="PTHR11524">
    <property type="entry name" value="60S RIBOSOMAL PROTEIN L7"/>
    <property type="match status" value="1"/>
</dbReference>
<sequence length="154" mass="17707">MPVRHNAVFLENSKENQILLKVIEQFVVYGYPAISTIRDLIYKKGFARITGKKTAIQSNTMIEEKLGDKGILCLEDIIHEIYTVGQNFEDVMKFLCPFLLSSPRDGWKKKVSVPYKRVYQCRREHLMCVSSFYDLLADGRLCDMFPTGCSKLNG</sequence>
<dbReference type="VEuPathDB" id="VectorBase:GBRI023345"/>
<dbReference type="Proteomes" id="UP000091820">
    <property type="component" value="Unassembled WGS sequence"/>
</dbReference>
<dbReference type="AlphaFoldDB" id="A0A1A9WKV8"/>
<protein>
    <recommendedName>
        <fullName evidence="3">60S ribosomal protein L7</fullName>
    </recommendedName>
</protein>
<reference evidence="1" key="2">
    <citation type="submission" date="2020-05" db="UniProtKB">
        <authorList>
            <consortium name="EnsemblMetazoa"/>
        </authorList>
    </citation>
    <scope>IDENTIFICATION</scope>
    <source>
        <strain evidence="1">IAEA</strain>
    </source>
</reference>